<accession>A0A5B9DAB7</accession>
<dbReference type="GO" id="GO:0016779">
    <property type="term" value="F:nucleotidyltransferase activity"/>
    <property type="evidence" value="ECO:0007669"/>
    <property type="project" value="UniProtKB-KW"/>
</dbReference>
<keyword evidence="4" id="KW-0808">Transferase</keyword>
<feature type="domain" description="THIF-type NAD/FAD binding fold" evidence="3">
    <location>
        <begin position="23"/>
        <end position="438"/>
    </location>
</feature>
<keyword evidence="4" id="KW-0548">Nucleotidyltransferase</keyword>
<dbReference type="GeneID" id="41329998"/>
<gene>
    <name evidence="4" type="ORF">DSAG12_02008</name>
</gene>
<evidence type="ECO:0000256" key="2">
    <source>
        <dbReference type="ARBA" id="ARBA00043952"/>
    </source>
</evidence>
<dbReference type="SUPFAM" id="SSF69572">
    <property type="entry name" value="Activating enzymes of the ubiquitin-like proteins"/>
    <property type="match status" value="1"/>
</dbReference>
<dbReference type="InterPro" id="IPR000594">
    <property type="entry name" value="ThiF_NAD_FAD-bd"/>
</dbReference>
<dbReference type="InterPro" id="IPR000011">
    <property type="entry name" value="UBQ/SUMO-activ_enz_E1-like"/>
</dbReference>
<evidence type="ECO:0000313" key="4">
    <source>
        <dbReference type="EMBL" id="QEE16179.1"/>
    </source>
</evidence>
<dbReference type="Gene3D" id="3.40.50.720">
    <property type="entry name" value="NAD(P)-binding Rossmann-like Domain"/>
    <property type="match status" value="2"/>
</dbReference>
<name>A0A5B9DAB7_9ARCH</name>
<dbReference type="AlphaFoldDB" id="A0A5B9DAB7"/>
<comment type="pathway">
    <text evidence="2">Protein modification.</text>
</comment>
<evidence type="ECO:0000313" key="5">
    <source>
        <dbReference type="Proteomes" id="UP000321408"/>
    </source>
</evidence>
<dbReference type="PANTHER" id="PTHR10953">
    <property type="entry name" value="UBIQUITIN-ACTIVATING ENZYME E1"/>
    <property type="match status" value="1"/>
</dbReference>
<protein>
    <submittedName>
        <fullName evidence="4">ThiF family adenylyltransferase</fullName>
    </submittedName>
</protein>
<dbReference type="OrthoDB" id="7915at2157"/>
<dbReference type="RefSeq" id="WP_147663058.1">
    <property type="nucleotide sequence ID" value="NZ_CP042905.2"/>
</dbReference>
<sequence>MEIKHERILSQEEKERTKRQKLIQGWDQEVIKNSTVFIAGVGALGCEVGKDLALSGIGKLILCDMDRIETSNLSRQMLFYKGDEGRFKADVGAERLKLMNPFMEIEIFTIPLQQIPMDKYKECQIVIAALDNVQARMDLNKFCLKLGIPLIEAGTVGFDGHVQVIIPENAKDVSGKPLSFGNQDKIIEDLANEYLWNLDEDNEEFGEFFGAQKAIEALEQQIENIKMNNINPVLEKLKLRAKKEVETNYIKYEKYLQSTPCYRCVVPIPPPLQNQVAACTLKGVPRTREHCAIRGEVMFIKKYDRQPDYDNIEEMKETLEYAKKELDQLRARVLDENIPPEMKGKIEENELIILKKNIFETFGGEFALEDMENILGNKIPAIQSVSSIIASIQSQEATKLLFLLAGTSVGPIMNPPYLNYSGIYGLFDQIPISRSEDCVGCGSRQGQENITVVVPIDATVGELFKAIREINKKINDVNWIITNPLTKQFIFNPLFERGRTQHRKLTDFNLKNLDEVVLTTFGKEQGESEIKQFNIIVQMI</sequence>
<dbReference type="GO" id="GO:0005737">
    <property type="term" value="C:cytoplasm"/>
    <property type="evidence" value="ECO:0007669"/>
    <property type="project" value="TreeGrafter"/>
</dbReference>
<dbReference type="GO" id="GO:0032446">
    <property type="term" value="P:protein modification by small protein conjugation"/>
    <property type="evidence" value="ECO:0007669"/>
    <property type="project" value="TreeGrafter"/>
</dbReference>
<dbReference type="InterPro" id="IPR035985">
    <property type="entry name" value="Ubiquitin-activating_enz"/>
</dbReference>
<dbReference type="EMBL" id="CP042905">
    <property type="protein sequence ID" value="QEE16179.1"/>
    <property type="molecule type" value="Genomic_DNA"/>
</dbReference>
<reference evidence="4 5" key="2">
    <citation type="journal article" date="2024" name="Int. J. Syst. Evol. Microbiol.">
        <title>Promethearchaeum syntrophicum gen. nov., sp. nov., an anaerobic, obligately syntrophic archaeon, the first isolate of the lineage 'Asgard' archaea, and proposal of the new archaeal phylum Promethearchaeota phyl. nov. and kingdom Promethearchaeati regn. nov.</title>
        <authorList>
            <person name="Imachi H."/>
            <person name="Nobu M.K."/>
            <person name="Kato S."/>
            <person name="Takaki Y."/>
            <person name="Miyazaki M."/>
            <person name="Miyata M."/>
            <person name="Ogawara M."/>
            <person name="Saito Y."/>
            <person name="Sakai S."/>
            <person name="Tahara Y.O."/>
            <person name="Takano Y."/>
            <person name="Tasumi E."/>
            <person name="Uematsu K."/>
            <person name="Yoshimura T."/>
            <person name="Itoh T."/>
            <person name="Ohkuma M."/>
            <person name="Takai K."/>
        </authorList>
    </citation>
    <scope>NUCLEOTIDE SEQUENCE [LARGE SCALE GENOMIC DNA]</scope>
    <source>
        <strain evidence="4 5">MK-D1</strain>
    </source>
</reference>
<dbReference type="PANTHER" id="PTHR10953:SF102">
    <property type="entry name" value="ADENYLYLTRANSFERASE AND SULFURTRANSFERASE MOCS3"/>
    <property type="match status" value="1"/>
</dbReference>
<reference evidence="4 5" key="1">
    <citation type="journal article" date="2020" name="Nature">
        <title>Isolation of an archaeon at the prokaryote-eukaryote interface.</title>
        <authorList>
            <person name="Imachi H."/>
            <person name="Nobu M.K."/>
            <person name="Nakahara N."/>
            <person name="Morono Y."/>
            <person name="Ogawara M."/>
            <person name="Takaki Y."/>
            <person name="Takano Y."/>
            <person name="Uematsu K."/>
            <person name="Ikuta T."/>
            <person name="Ito M."/>
            <person name="Matsui Y."/>
            <person name="Miyazaki M."/>
            <person name="Murata K."/>
            <person name="Saito Y."/>
            <person name="Sakai S."/>
            <person name="Song C."/>
            <person name="Tasumi E."/>
            <person name="Yamanaka Y."/>
            <person name="Yamaguchi T."/>
            <person name="Kamagata Y."/>
            <person name="Tamaki H."/>
            <person name="Takai K."/>
        </authorList>
    </citation>
    <scope>NUCLEOTIDE SEQUENCE [LARGE SCALE GENOMIC DNA]</scope>
    <source>
        <strain evidence="4 5">MK-D1</strain>
    </source>
</reference>
<dbReference type="InterPro" id="IPR045886">
    <property type="entry name" value="ThiF/MoeB/HesA"/>
</dbReference>
<dbReference type="GO" id="GO:0004792">
    <property type="term" value="F:thiosulfate-cyanide sulfurtransferase activity"/>
    <property type="evidence" value="ECO:0007669"/>
    <property type="project" value="TreeGrafter"/>
</dbReference>
<dbReference type="Proteomes" id="UP000321408">
    <property type="component" value="Chromosome"/>
</dbReference>
<proteinExistence type="inferred from homology"/>
<comment type="similarity">
    <text evidence="1">Belongs to the ubiquitin-activating E1 family.</text>
</comment>
<dbReference type="GO" id="GO:0008641">
    <property type="term" value="F:ubiquitin-like modifier activating enzyme activity"/>
    <property type="evidence" value="ECO:0007669"/>
    <property type="project" value="InterPro"/>
</dbReference>
<dbReference type="KEGG" id="psyt:DSAG12_02008"/>
<evidence type="ECO:0000256" key="1">
    <source>
        <dbReference type="ARBA" id="ARBA00005673"/>
    </source>
</evidence>
<dbReference type="PRINTS" id="PR01849">
    <property type="entry name" value="UBIQUITINACT"/>
</dbReference>
<keyword evidence="5" id="KW-1185">Reference proteome</keyword>
<evidence type="ECO:0000259" key="3">
    <source>
        <dbReference type="Pfam" id="PF00899"/>
    </source>
</evidence>
<organism evidence="4 5">
    <name type="scientific">Promethearchaeum syntrophicum</name>
    <dbReference type="NCBI Taxonomy" id="2594042"/>
    <lineage>
        <taxon>Archaea</taxon>
        <taxon>Promethearchaeati</taxon>
        <taxon>Promethearchaeota</taxon>
        <taxon>Promethearchaeia</taxon>
        <taxon>Promethearchaeales</taxon>
        <taxon>Promethearchaeaceae</taxon>
        <taxon>Promethearchaeum</taxon>
    </lineage>
</organism>
<dbReference type="Pfam" id="PF00899">
    <property type="entry name" value="ThiF"/>
    <property type="match status" value="1"/>
</dbReference>